<protein>
    <submittedName>
        <fullName evidence="1">Uncharacterized protein</fullName>
    </submittedName>
</protein>
<gene>
    <name evidence="1" type="ORF">PAI11_37510</name>
</gene>
<dbReference type="EMBL" id="AGUD01000292">
    <property type="protein sequence ID" value="EHN09417.1"/>
    <property type="molecule type" value="Genomic_DNA"/>
</dbReference>
<name>H0EA77_9ACTN</name>
<sequence>MAITPAAITPELNAVGGRIRNRTLDSLGRELGTFTGDTRPTDAEARTCIDTAARYVARELGKPGTTWDGDLLEDAKDAVASRAALLIETSYYADGSRPDNDIADQLGRIAREELDSLKTTARDNQIGGERIRSIRIVSANRRTSGA</sequence>
<reference evidence="1 2" key="1">
    <citation type="journal article" date="2013" name="Biodegradation">
        <title>Quantitative proteomic analysis of ibuprofen-degrading Patulibacter sp. strain I11.</title>
        <authorList>
            <person name="Almeida B."/>
            <person name="Kjeldal H."/>
            <person name="Lolas I."/>
            <person name="Knudsen A.D."/>
            <person name="Carvalho G."/>
            <person name="Nielsen K.L."/>
            <person name="Barreto Crespo M.T."/>
            <person name="Stensballe A."/>
            <person name="Nielsen J.L."/>
        </authorList>
    </citation>
    <scope>NUCLEOTIDE SEQUENCE [LARGE SCALE GENOMIC DNA]</scope>
    <source>
        <strain evidence="1 2">I11</strain>
    </source>
</reference>
<evidence type="ECO:0000313" key="1">
    <source>
        <dbReference type="EMBL" id="EHN09417.1"/>
    </source>
</evidence>
<evidence type="ECO:0000313" key="2">
    <source>
        <dbReference type="Proteomes" id="UP000005143"/>
    </source>
</evidence>
<organism evidence="1 2">
    <name type="scientific">Patulibacter medicamentivorans</name>
    <dbReference type="NCBI Taxonomy" id="1097667"/>
    <lineage>
        <taxon>Bacteria</taxon>
        <taxon>Bacillati</taxon>
        <taxon>Actinomycetota</taxon>
        <taxon>Thermoleophilia</taxon>
        <taxon>Solirubrobacterales</taxon>
        <taxon>Patulibacteraceae</taxon>
        <taxon>Patulibacter</taxon>
    </lineage>
</organism>
<proteinExistence type="predicted"/>
<accession>H0EA77</accession>
<dbReference type="OrthoDB" id="3579861at2"/>
<dbReference type="Proteomes" id="UP000005143">
    <property type="component" value="Unassembled WGS sequence"/>
</dbReference>
<dbReference type="AlphaFoldDB" id="H0EA77"/>
<keyword evidence="2" id="KW-1185">Reference proteome</keyword>
<dbReference type="RefSeq" id="WP_007578187.1">
    <property type="nucleotide sequence ID" value="NZ_AGUD01000292.1"/>
</dbReference>
<comment type="caution">
    <text evidence="1">The sequence shown here is derived from an EMBL/GenBank/DDBJ whole genome shotgun (WGS) entry which is preliminary data.</text>
</comment>